<evidence type="ECO:0000313" key="2">
    <source>
        <dbReference type="EMBL" id="GBB89149.1"/>
    </source>
</evidence>
<sequence length="364" mass="41407">NAKSKEIQDLKGAISNLTKEQKHELAPMSKNYKKTLHQSEKSDEQEAFAGMMWKLKQEGRAEEHIRRQHMNSRREQKMSQRRRGLQHMILIRDNLLYECHPKNLTWESYMKDCEKALNTSDLHSDEWSSDDEELTKEERDKKIRSKRLASTNSIIKVYDKKWRSSRIKQILFWAEEIGISIRTGLSCKRYCSDDIVDNKSKPNKDMPGWWISSRWIAQELDEDDDDEDNNDELNDGDNNVDGGDNDGNVGGDNDDDNDVGGGNKDNDNNVGGGNKDNDNDIGGGNKDNDNDAGGGNKDNNIDIDIEKDDNGNNNDVVNARKNSLDGPFYLFVLDSIKKGSTTLTSSNTSKHSSKTRKRSIFSCH</sequence>
<feature type="compositionally biased region" description="Basic residues" evidence="1">
    <location>
        <begin position="351"/>
        <end position="364"/>
    </location>
</feature>
<protein>
    <submittedName>
        <fullName evidence="2">Uncharacterized protein</fullName>
    </submittedName>
</protein>
<feature type="compositionally biased region" description="Acidic residues" evidence="1">
    <location>
        <begin position="222"/>
        <end position="235"/>
    </location>
</feature>
<gene>
    <name evidence="2" type="ORF">RclHR1_15840001</name>
</gene>
<reference evidence="2 3" key="1">
    <citation type="submission" date="2017-11" db="EMBL/GenBank/DDBJ databases">
        <title>The genome of Rhizophagus clarus HR1 reveals common genetic basis of auxotrophy among arbuscular mycorrhizal fungi.</title>
        <authorList>
            <person name="Kobayashi Y."/>
        </authorList>
    </citation>
    <scope>NUCLEOTIDE SEQUENCE [LARGE SCALE GENOMIC DNA]</scope>
    <source>
        <strain evidence="2 3">HR1</strain>
    </source>
</reference>
<keyword evidence="3" id="KW-1185">Reference proteome</keyword>
<accession>A0A2Z6QTP7</accession>
<feature type="region of interest" description="Disordered" evidence="1">
    <location>
        <begin position="222"/>
        <end position="314"/>
    </location>
</feature>
<dbReference type="Proteomes" id="UP000247702">
    <property type="component" value="Unassembled WGS sequence"/>
</dbReference>
<evidence type="ECO:0000313" key="3">
    <source>
        <dbReference type="Proteomes" id="UP000247702"/>
    </source>
</evidence>
<organism evidence="2 3">
    <name type="scientific">Rhizophagus clarus</name>
    <dbReference type="NCBI Taxonomy" id="94130"/>
    <lineage>
        <taxon>Eukaryota</taxon>
        <taxon>Fungi</taxon>
        <taxon>Fungi incertae sedis</taxon>
        <taxon>Mucoromycota</taxon>
        <taxon>Glomeromycotina</taxon>
        <taxon>Glomeromycetes</taxon>
        <taxon>Glomerales</taxon>
        <taxon>Glomeraceae</taxon>
        <taxon>Rhizophagus</taxon>
    </lineage>
</organism>
<dbReference type="EMBL" id="BEXD01000651">
    <property type="protein sequence ID" value="GBB89149.1"/>
    <property type="molecule type" value="Genomic_DNA"/>
</dbReference>
<feature type="non-terminal residue" evidence="2">
    <location>
        <position position="1"/>
    </location>
</feature>
<feature type="compositionally biased region" description="Low complexity" evidence="1">
    <location>
        <begin position="340"/>
        <end position="350"/>
    </location>
</feature>
<proteinExistence type="predicted"/>
<dbReference type="AlphaFoldDB" id="A0A2Z6QTP7"/>
<name>A0A2Z6QTP7_9GLOM</name>
<comment type="caution">
    <text evidence="2">The sequence shown here is derived from an EMBL/GenBank/DDBJ whole genome shotgun (WGS) entry which is preliminary data.</text>
</comment>
<feature type="region of interest" description="Disordered" evidence="1">
    <location>
        <begin position="340"/>
        <end position="364"/>
    </location>
</feature>
<evidence type="ECO:0000256" key="1">
    <source>
        <dbReference type="SAM" id="MobiDB-lite"/>
    </source>
</evidence>